<evidence type="ECO:0000313" key="3">
    <source>
        <dbReference type="Proteomes" id="UP000620147"/>
    </source>
</evidence>
<evidence type="ECO:0000313" key="2">
    <source>
        <dbReference type="EMBL" id="GFO88897.1"/>
    </source>
</evidence>
<name>A0ABQ1E1V7_9FIRM</name>
<proteinExistence type="predicted"/>
<dbReference type="Pfam" id="PF04233">
    <property type="entry name" value="Phage_Mu_F"/>
    <property type="match status" value="1"/>
</dbReference>
<feature type="domain" description="Phage head morphogenesis" evidence="1">
    <location>
        <begin position="198"/>
        <end position="301"/>
    </location>
</feature>
<gene>
    <name evidence="2" type="ORF">BUFA31_20610</name>
</gene>
<organism evidence="2 3">
    <name type="scientific">Butyricicoccus faecihominis</name>
    <dbReference type="NCBI Taxonomy" id="1712515"/>
    <lineage>
        <taxon>Bacteria</taxon>
        <taxon>Bacillati</taxon>
        <taxon>Bacillota</taxon>
        <taxon>Clostridia</taxon>
        <taxon>Eubacteriales</taxon>
        <taxon>Butyricicoccaceae</taxon>
        <taxon>Butyricicoccus</taxon>
    </lineage>
</organism>
<evidence type="ECO:0000259" key="1">
    <source>
        <dbReference type="Pfam" id="PF04233"/>
    </source>
</evidence>
<sequence>MRNREYWQKRFSAVEEMRNKRGKLTVDQIAPHFDRAQAAIDKEIRVWYQRFADNNGISLAEAKKLLRQSELDELKWDIEEYIKRGQENAVSQKWLKELENASAKFHISRLEALKLRTQNAAENAFAAEQYRLTERLMDTWKEDYYHTAFEVQKGFSLGFDVAQVDENRVNKLLDTPWTADGQTFSDRIWKSKAQLLDSVSSELTQMCILGKAPDDAIAAIAKRMNVAKSQAGRLVMTENAYFGSAAQQQCYKDLDVERYQIVATLDSRTSDICRHLDGKVFEMADYEPGVTAPPFHVYCRSCTVPYFEDNDDNGMRAARDENGKTYYVPASTTYEEWANAFAGGGNKDFFRSLAVRGQKIHDIPIREQNVEVPKEILSEVDTAVHKLSKEFPSVEGNISGIRFCDTGNSIAAAAINRKLEINLKLNESIFSNQQNYRQVLQNCASMFSPKSSLYDYLKHEFTHFAEYQYAIKSNTANGVLNEEKAWDEIGRGVYAQKLMEEALSSCGLPYDESIIEKMIGTYATENVSEAVAEAVSSTKHNALCDTIKRLVQKKWK</sequence>
<keyword evidence="3" id="KW-1185">Reference proteome</keyword>
<dbReference type="EMBL" id="BLYJ01000028">
    <property type="protein sequence ID" value="GFO88897.1"/>
    <property type="molecule type" value="Genomic_DNA"/>
</dbReference>
<dbReference type="NCBIfam" id="TIGR01641">
    <property type="entry name" value="phageSPP1_gp7"/>
    <property type="match status" value="1"/>
</dbReference>
<dbReference type="RefSeq" id="WP_188886398.1">
    <property type="nucleotide sequence ID" value="NZ_BLYJ01000028.1"/>
</dbReference>
<accession>A0ABQ1E1V7</accession>
<comment type="caution">
    <text evidence="2">The sequence shown here is derived from an EMBL/GenBank/DDBJ whole genome shotgun (WGS) entry which is preliminary data.</text>
</comment>
<protein>
    <recommendedName>
        <fullName evidence="1">Phage head morphogenesis domain-containing protein</fullName>
    </recommendedName>
</protein>
<dbReference type="InterPro" id="IPR006528">
    <property type="entry name" value="Phage_head_morphogenesis_dom"/>
</dbReference>
<reference evidence="2 3" key="1">
    <citation type="submission" date="2020-06" db="EMBL/GenBank/DDBJ databases">
        <title>Characterization of fructooligosaccharide metabolism and fructooligosaccharide-degrading enzymes in human commensal butyrate producers.</title>
        <authorList>
            <person name="Tanno H."/>
            <person name="Fujii T."/>
            <person name="Hirano K."/>
            <person name="Maeno S."/>
            <person name="Tonozuka T."/>
            <person name="Sakamoto M."/>
            <person name="Ohkuma M."/>
            <person name="Tochio T."/>
            <person name="Endo A."/>
        </authorList>
    </citation>
    <scope>NUCLEOTIDE SEQUENCE [LARGE SCALE GENOMIC DNA]</scope>
    <source>
        <strain evidence="2 3">JCM 31056</strain>
    </source>
</reference>
<dbReference type="Proteomes" id="UP000620147">
    <property type="component" value="Unassembled WGS sequence"/>
</dbReference>